<proteinExistence type="predicted"/>
<organism evidence="2 3">
    <name type="scientific">Ramlibacter albus</name>
    <dbReference type="NCBI Taxonomy" id="2079448"/>
    <lineage>
        <taxon>Bacteria</taxon>
        <taxon>Pseudomonadati</taxon>
        <taxon>Pseudomonadota</taxon>
        <taxon>Betaproteobacteria</taxon>
        <taxon>Burkholderiales</taxon>
        <taxon>Comamonadaceae</taxon>
        <taxon>Ramlibacter</taxon>
    </lineage>
</organism>
<dbReference type="RefSeq" id="WP_187081391.1">
    <property type="nucleotide sequence ID" value="NZ_JACORU010000003.1"/>
</dbReference>
<reference evidence="2" key="1">
    <citation type="submission" date="2020-08" db="EMBL/GenBank/DDBJ databases">
        <title>Ramlibacter sp. GTP1 16S ribosomal RNA gene genome sequencing and assembly.</title>
        <authorList>
            <person name="Kang M."/>
        </authorList>
    </citation>
    <scope>NUCLEOTIDE SEQUENCE</scope>
    <source>
        <strain evidence="2">GTP1</strain>
    </source>
</reference>
<evidence type="ECO:0000313" key="3">
    <source>
        <dbReference type="Proteomes" id="UP000596827"/>
    </source>
</evidence>
<accession>A0A923S1Z0</accession>
<feature type="signal peptide" evidence="1">
    <location>
        <begin position="1"/>
        <end position="21"/>
    </location>
</feature>
<keyword evidence="1" id="KW-0732">Signal</keyword>
<comment type="caution">
    <text evidence="2">The sequence shown here is derived from an EMBL/GenBank/DDBJ whole genome shotgun (WGS) entry which is preliminary data.</text>
</comment>
<sequence length="185" mass="19857">MSCRAAFALAAALGAALPAGAQPQLGSNEVVFKSSNWSVIRTVRRSGAVACTGFYQDKRDIQLSEDALAVFFGNGLKQVVTRYGDDLSQAPRPPTAAEIDARSVVVTGPAFEKLVNHRRFAVEVETETGRKGVNLRLQGFPEALANIKQGCPVPGQPVAVMCPPQLLERMRANGVTADQVRKICY</sequence>
<dbReference type="Proteomes" id="UP000596827">
    <property type="component" value="Unassembled WGS sequence"/>
</dbReference>
<dbReference type="EMBL" id="JACORU010000003">
    <property type="protein sequence ID" value="MBC5764929.1"/>
    <property type="molecule type" value="Genomic_DNA"/>
</dbReference>
<protein>
    <submittedName>
        <fullName evidence="2">Uncharacterized protein</fullName>
    </submittedName>
</protein>
<evidence type="ECO:0000256" key="1">
    <source>
        <dbReference type="SAM" id="SignalP"/>
    </source>
</evidence>
<name>A0A923S1Z0_9BURK</name>
<feature type="chain" id="PRO_5036857679" evidence="1">
    <location>
        <begin position="22"/>
        <end position="185"/>
    </location>
</feature>
<keyword evidence="3" id="KW-1185">Reference proteome</keyword>
<dbReference type="AlphaFoldDB" id="A0A923S1Z0"/>
<evidence type="ECO:0000313" key="2">
    <source>
        <dbReference type="EMBL" id="MBC5764929.1"/>
    </source>
</evidence>
<gene>
    <name evidence="2" type="ORF">H8R02_10735</name>
</gene>